<dbReference type="SUPFAM" id="SSF53850">
    <property type="entry name" value="Periplasmic binding protein-like II"/>
    <property type="match status" value="1"/>
</dbReference>
<gene>
    <name evidence="5" type="ORF">EA797_20740</name>
</gene>
<reference evidence="5 6" key="1">
    <citation type="submission" date="2018-10" db="EMBL/GenBank/DDBJ databases">
        <title>Pseudomonas zhaodongensis NEAU-ST5-21(T) genome.</title>
        <authorList>
            <person name="Peng J."/>
            <person name="Liu Z.-P."/>
        </authorList>
    </citation>
    <scope>NUCLEOTIDE SEQUENCE [LARGE SCALE GENOMIC DNA]</scope>
    <source>
        <strain evidence="5 6">NEAU-ST5-21</strain>
    </source>
</reference>
<dbReference type="OrthoDB" id="5363083at2"/>
<dbReference type="InterPro" id="IPR001638">
    <property type="entry name" value="Solute-binding_3/MltF_N"/>
</dbReference>
<dbReference type="SMART" id="SM00062">
    <property type="entry name" value="PBPb"/>
    <property type="match status" value="1"/>
</dbReference>
<evidence type="ECO:0000256" key="3">
    <source>
        <dbReference type="SAM" id="SignalP"/>
    </source>
</evidence>
<feature type="chain" id="PRO_5018315877" evidence="3">
    <location>
        <begin position="26"/>
        <end position="261"/>
    </location>
</feature>
<evidence type="ECO:0000313" key="6">
    <source>
        <dbReference type="Proteomes" id="UP000269774"/>
    </source>
</evidence>
<evidence type="ECO:0000256" key="2">
    <source>
        <dbReference type="ARBA" id="ARBA00022729"/>
    </source>
</evidence>
<evidence type="ECO:0000259" key="4">
    <source>
        <dbReference type="SMART" id="SM00062"/>
    </source>
</evidence>
<dbReference type="PANTHER" id="PTHR35936">
    <property type="entry name" value="MEMBRANE-BOUND LYTIC MUREIN TRANSGLYCOSYLASE F"/>
    <property type="match status" value="1"/>
</dbReference>
<dbReference type="EMBL" id="RFFM01000009">
    <property type="protein sequence ID" value="RMH87681.1"/>
    <property type="molecule type" value="Genomic_DNA"/>
</dbReference>
<feature type="domain" description="Solute-binding protein family 3/N-terminal" evidence="4">
    <location>
        <begin position="36"/>
        <end position="256"/>
    </location>
</feature>
<name>A0A3M2HDA8_9GAMM</name>
<dbReference type="Proteomes" id="UP000269774">
    <property type="component" value="Unassembled WGS sequence"/>
</dbReference>
<organism evidence="5 6">
    <name type="scientific">Stutzerimonas zhaodongensis</name>
    <dbReference type="NCBI Taxonomy" id="1176257"/>
    <lineage>
        <taxon>Bacteria</taxon>
        <taxon>Pseudomonadati</taxon>
        <taxon>Pseudomonadota</taxon>
        <taxon>Gammaproteobacteria</taxon>
        <taxon>Pseudomonadales</taxon>
        <taxon>Pseudomonadaceae</taxon>
        <taxon>Stutzerimonas</taxon>
    </lineage>
</organism>
<dbReference type="RefSeq" id="WP_122168746.1">
    <property type="nucleotide sequence ID" value="NZ_JAMOIB010000012.1"/>
</dbReference>
<dbReference type="Gene3D" id="3.40.190.10">
    <property type="entry name" value="Periplasmic binding protein-like II"/>
    <property type="match status" value="2"/>
</dbReference>
<keyword evidence="2 3" id="KW-0732">Signal</keyword>
<dbReference type="CDD" id="cd01072">
    <property type="entry name" value="PBP2_SMa0082_like"/>
    <property type="match status" value="1"/>
</dbReference>
<sequence>MLNATRSLLTALCLGITLASGAAVAEGLEDITKRGVLKVAVPQDFPPFGSIGPDMQPRGLDIDTAQLLADKMNVKLELTAVNSTNRIPFLTTGKVDLVVSSLGKNPEREQVIDFSEAYAPFYLGVFGPEEAQVASLDDLDGKTISITRGSVEDIELSAVAPKGATLKRFEDNNSTIAAYLSGQVDLIATGNVVMAAIAERNPKRLPVMKLNLKNSPTYVGLNKDQPALLEKVNEILAAAKQDGRLSEISEKWLKQPLPADL</sequence>
<evidence type="ECO:0000313" key="5">
    <source>
        <dbReference type="EMBL" id="RMH87681.1"/>
    </source>
</evidence>
<keyword evidence="6" id="KW-1185">Reference proteome</keyword>
<comment type="caution">
    <text evidence="5">The sequence shown here is derived from an EMBL/GenBank/DDBJ whole genome shotgun (WGS) entry which is preliminary data.</text>
</comment>
<dbReference type="PANTHER" id="PTHR35936:SF37">
    <property type="entry name" value="AMINO ACID ABC TRANSPORTER SUBSTRATE-BINDING PROTEIN"/>
    <property type="match status" value="1"/>
</dbReference>
<dbReference type="AlphaFoldDB" id="A0A3M2HDA8"/>
<proteinExistence type="inferred from homology"/>
<feature type="signal peptide" evidence="3">
    <location>
        <begin position="1"/>
        <end position="25"/>
    </location>
</feature>
<comment type="similarity">
    <text evidence="1">Belongs to the bacterial solute-binding protein 3 family.</text>
</comment>
<evidence type="ECO:0000256" key="1">
    <source>
        <dbReference type="ARBA" id="ARBA00010333"/>
    </source>
</evidence>
<protein>
    <submittedName>
        <fullName evidence="5">Amino acid ABC transporter substrate-binding protein</fullName>
    </submittedName>
</protein>
<dbReference type="Pfam" id="PF00497">
    <property type="entry name" value="SBP_bac_3"/>
    <property type="match status" value="1"/>
</dbReference>
<accession>A0A3M2HDA8</accession>